<dbReference type="GO" id="GO:0008270">
    <property type="term" value="F:zinc ion binding"/>
    <property type="evidence" value="ECO:0007669"/>
    <property type="project" value="UniProtKB-UniRule"/>
</dbReference>
<keyword evidence="3 7" id="KW-0547">Nucleotide-binding</keyword>
<comment type="subunit">
    <text evidence="7">Acetyl-CoA carboxylase is a heterohexamer composed of biotin carboxyl carrier protein, biotin carboxylase and two subunits each of ACCase subunit alpha and ACCase plastid-coded subunit beta (accD).</text>
</comment>
<keyword evidence="7" id="KW-0275">Fatty acid biosynthesis</keyword>
<evidence type="ECO:0000256" key="3">
    <source>
        <dbReference type="ARBA" id="ARBA00022741"/>
    </source>
</evidence>
<keyword evidence="4 7" id="KW-0863">Zinc-finger</keyword>
<dbReference type="InterPro" id="IPR034733">
    <property type="entry name" value="AcCoA_carboxyl_beta"/>
</dbReference>
<proteinExistence type="inferred from homology"/>
<keyword evidence="2 7" id="KW-0808">Transferase</keyword>
<dbReference type="GO" id="GO:0009317">
    <property type="term" value="C:acetyl-CoA carboxylase complex"/>
    <property type="evidence" value="ECO:0007669"/>
    <property type="project" value="InterPro"/>
</dbReference>
<dbReference type="HAMAP" id="MF_01395">
    <property type="entry name" value="AcetylCoA_CT_beta"/>
    <property type="match status" value="1"/>
</dbReference>
<keyword evidence="9" id="KW-0150">Chloroplast</keyword>
<evidence type="ECO:0000256" key="6">
    <source>
        <dbReference type="ARBA" id="ARBA00022840"/>
    </source>
</evidence>
<dbReference type="NCBIfam" id="TIGR00515">
    <property type="entry name" value="accD"/>
    <property type="match status" value="1"/>
</dbReference>
<feature type="zinc finger region" description="C4-type" evidence="7">
    <location>
        <begin position="51"/>
        <end position="73"/>
    </location>
</feature>
<feature type="domain" description="CoA carboxyltransferase N-terminal" evidence="8">
    <location>
        <begin position="47"/>
        <end position="329"/>
    </location>
</feature>
<keyword evidence="5 7" id="KW-0862">Zinc</keyword>
<evidence type="ECO:0000256" key="4">
    <source>
        <dbReference type="ARBA" id="ARBA00022771"/>
    </source>
</evidence>
<dbReference type="InterPro" id="IPR029045">
    <property type="entry name" value="ClpP/crotonase-like_dom_sf"/>
</dbReference>
<feature type="binding site" evidence="7">
    <location>
        <position position="70"/>
    </location>
    <ligand>
        <name>Zn(2+)</name>
        <dbReference type="ChEBI" id="CHEBI:29105"/>
    </ligand>
</feature>
<comment type="similarity">
    <text evidence="7">Belongs to the AccD/PCCB family.</text>
</comment>
<accession>G8J166</accession>
<dbReference type="GO" id="GO:0009570">
    <property type="term" value="C:chloroplast stroma"/>
    <property type="evidence" value="ECO:0007669"/>
    <property type="project" value="UniProtKB-SubCell"/>
</dbReference>
<dbReference type="PANTHER" id="PTHR42995:SF5">
    <property type="entry name" value="ACETYL-COENZYME A CARBOXYLASE CARBOXYL TRANSFERASE SUBUNIT BETA, CHLOROPLASTIC"/>
    <property type="match status" value="1"/>
</dbReference>
<dbReference type="GO" id="GO:0006633">
    <property type="term" value="P:fatty acid biosynthetic process"/>
    <property type="evidence" value="ECO:0007669"/>
    <property type="project" value="UniProtKB-KW"/>
</dbReference>
<geneLocation type="chloroplast" evidence="9"/>
<comment type="subcellular location">
    <subcellularLocation>
        <location evidence="7">Plastid</location>
        <location evidence="7">Chloroplast stroma</location>
    </subcellularLocation>
</comment>
<evidence type="ECO:0000313" key="9">
    <source>
        <dbReference type="EMBL" id="AET48187.1"/>
    </source>
</evidence>
<dbReference type="PROSITE" id="PS50980">
    <property type="entry name" value="COA_CT_NTER"/>
    <property type="match status" value="1"/>
</dbReference>
<evidence type="ECO:0000259" key="8">
    <source>
        <dbReference type="PROSITE" id="PS50980"/>
    </source>
</evidence>
<feature type="binding site" evidence="7">
    <location>
        <position position="51"/>
    </location>
    <ligand>
        <name>Zn(2+)</name>
        <dbReference type="ChEBI" id="CHEBI:29105"/>
    </ligand>
</feature>
<keyword evidence="6 7" id="KW-0067">ATP-binding</keyword>
<keyword evidence="7" id="KW-0276">Fatty acid metabolism</keyword>
<comment type="function">
    <text evidence="7">Component of the acetyl coenzyme A carboxylase (ACC) complex. Biotin carboxylase (BC) catalyzes the carboxylation of biotin on its carrier protein (BCCP) and then the CO(2) group is transferred by the transcarboxylase to acetyl-CoA to form malonyl-CoA.</text>
</comment>
<dbReference type="EMBL" id="JN854195">
    <property type="protein sequence ID" value="AET48187.1"/>
    <property type="molecule type" value="Genomic_DNA"/>
</dbReference>
<dbReference type="UniPathway" id="UPA00655">
    <property type="reaction ID" value="UER00711"/>
</dbReference>
<gene>
    <name evidence="7 9" type="primary">accD</name>
    <name evidence="9" type="ORF">PCL_6033</name>
</gene>
<organism evidence="9">
    <name type="scientific">Pinus heldreichii</name>
    <name type="common">Bosnian pine</name>
    <dbReference type="NCBI Taxonomy" id="88729"/>
    <lineage>
        <taxon>Eukaryota</taxon>
        <taxon>Viridiplantae</taxon>
        <taxon>Streptophyta</taxon>
        <taxon>Embryophyta</taxon>
        <taxon>Tracheophyta</taxon>
        <taxon>Spermatophyta</taxon>
        <taxon>Pinopsida</taxon>
        <taxon>Pinidae</taxon>
        <taxon>Conifers I</taxon>
        <taxon>Pinales</taxon>
        <taxon>Pinaceae</taxon>
        <taxon>Pinus</taxon>
        <taxon>Pinus subgen. Pinus</taxon>
    </lineage>
</organism>
<name>G8J166_PINHE</name>
<evidence type="ECO:0000256" key="2">
    <source>
        <dbReference type="ARBA" id="ARBA00022679"/>
    </source>
</evidence>
<dbReference type="PRINTS" id="PR01070">
    <property type="entry name" value="ACCCTRFRASEB"/>
</dbReference>
<evidence type="ECO:0000256" key="7">
    <source>
        <dbReference type="HAMAP-Rule" id="MF_01395"/>
    </source>
</evidence>
<comment type="cofactor">
    <cofactor evidence="7">
        <name>Zn(2+)</name>
        <dbReference type="ChEBI" id="CHEBI:29105"/>
    </cofactor>
    <text evidence="7">Binds 1 zinc ion per subunit.</text>
</comment>
<evidence type="ECO:0000256" key="5">
    <source>
        <dbReference type="ARBA" id="ARBA00022833"/>
    </source>
</evidence>
<dbReference type="InterPro" id="IPR011762">
    <property type="entry name" value="COA_CT_N"/>
</dbReference>
<dbReference type="GO" id="GO:2001295">
    <property type="term" value="P:malonyl-CoA biosynthetic process"/>
    <property type="evidence" value="ECO:0007669"/>
    <property type="project" value="UniProtKB-UniRule"/>
</dbReference>
<reference evidence="9" key="1">
    <citation type="journal article" date="2012" name="BMC Evol. Biol.">
        <title>Separating the wheat from the chaff: mitigating the effects of noise in a plastome phylogenomic data set from Pinus L. (Pinaceae).</title>
        <authorList>
            <person name="Parks M."/>
            <person name="Cronn R."/>
            <person name="Liston A."/>
        </authorList>
    </citation>
    <scope>NUCLEOTIDE SEQUENCE</scope>
    <source>
        <strain evidence="9">HELD07</strain>
    </source>
</reference>
<sequence length="329" mass="37488">MSIKEWFEDKRKITALLKNSVERDSKDANETDKNKNKSIDYAKIKKLWAQCDNCENLLYLRFLRENQSVCKECGYYLQMNSSDRIELPIDRDTWRPMDEDMYTLDVLQFYSENEPSHSDNLNSEDESYKDHITFYQIETGLTDAIQTGIGQLNGLTIALGVMDFKFMGGSMGSVVGEKITRLIERATAESLPLIMVCASGGARMQEGSFSLMQMAKIASALYIHQKEKKLLYISILTSPTTGGVTASFGMLGDIIIAEPKAYIAFAGKRVIEQTLGQKVIEDFQVTEHLFGHGLFDLIVPRNLLKGVLSELFWFYVLRFVNKEKEKNER</sequence>
<dbReference type="InterPro" id="IPR000438">
    <property type="entry name" value="Acetyl_CoA_COase_Trfase_b_su"/>
</dbReference>
<dbReference type="GO" id="GO:0016743">
    <property type="term" value="F:carboxyl- or carbamoyltransferase activity"/>
    <property type="evidence" value="ECO:0007669"/>
    <property type="project" value="UniProtKB-UniRule"/>
</dbReference>
<keyword evidence="9" id="KW-0934">Plastid</keyword>
<comment type="pathway">
    <text evidence="7">Lipid metabolism; malonyl-CoA biosynthesis; malonyl-CoA from acetyl-CoA: step 1/1.</text>
</comment>
<protein>
    <recommendedName>
        <fullName evidence="7">Acetyl-coenzyme A carboxylase carboxyl transferase subunit beta, chloroplastic</fullName>
        <shortName evidence="7">ACCase subunit beta</shortName>
        <shortName evidence="7">Acetyl-CoA carboxylase carboxyltransferase subunit beta</shortName>
        <ecNumber evidence="7">2.1.3.15</ecNumber>
    </recommendedName>
</protein>
<comment type="catalytic activity">
    <reaction evidence="7">
        <text>N(6)-carboxybiotinyl-L-lysyl-[protein] + acetyl-CoA = N(6)-biotinyl-L-lysyl-[protein] + malonyl-CoA</text>
        <dbReference type="Rhea" id="RHEA:54728"/>
        <dbReference type="Rhea" id="RHEA-COMP:10505"/>
        <dbReference type="Rhea" id="RHEA-COMP:10506"/>
        <dbReference type="ChEBI" id="CHEBI:57288"/>
        <dbReference type="ChEBI" id="CHEBI:57384"/>
        <dbReference type="ChEBI" id="CHEBI:83144"/>
        <dbReference type="ChEBI" id="CHEBI:83145"/>
        <dbReference type="EC" id="2.1.3.15"/>
    </reaction>
</comment>
<keyword evidence="7" id="KW-0479">Metal-binding</keyword>
<dbReference type="Pfam" id="PF01039">
    <property type="entry name" value="Carboxyl_trans"/>
    <property type="match status" value="1"/>
</dbReference>
<feature type="binding site" evidence="7">
    <location>
        <position position="54"/>
    </location>
    <ligand>
        <name>Zn(2+)</name>
        <dbReference type="ChEBI" id="CHEBI:29105"/>
    </ligand>
</feature>
<dbReference type="EC" id="2.1.3.15" evidence="7"/>
<dbReference type="GO" id="GO:0003989">
    <property type="term" value="F:acetyl-CoA carboxylase activity"/>
    <property type="evidence" value="ECO:0007669"/>
    <property type="project" value="InterPro"/>
</dbReference>
<dbReference type="Gene3D" id="3.90.226.10">
    <property type="entry name" value="2-enoyl-CoA Hydratase, Chain A, domain 1"/>
    <property type="match status" value="1"/>
</dbReference>
<dbReference type="GO" id="GO:0005524">
    <property type="term" value="F:ATP binding"/>
    <property type="evidence" value="ECO:0007669"/>
    <property type="project" value="UniProtKB-KW"/>
</dbReference>
<keyword evidence="7" id="KW-0443">Lipid metabolism</keyword>
<evidence type="ECO:0000256" key="1">
    <source>
        <dbReference type="ARBA" id="ARBA00011842"/>
    </source>
</evidence>
<dbReference type="AlphaFoldDB" id="G8J166"/>
<dbReference type="PANTHER" id="PTHR42995">
    <property type="entry name" value="ACETYL-COENZYME A CARBOXYLASE CARBOXYL TRANSFERASE SUBUNIT BETA, CHLOROPLASTIC"/>
    <property type="match status" value="1"/>
</dbReference>
<keyword evidence="7" id="KW-0444">Lipid biosynthesis</keyword>
<feature type="binding site" evidence="7">
    <location>
        <position position="73"/>
    </location>
    <ligand>
        <name>Zn(2+)</name>
        <dbReference type="ChEBI" id="CHEBI:29105"/>
    </ligand>
</feature>
<comment type="subunit">
    <text evidence="1">Acetyl-CoA carboxylase is a heterohexamer composed of biotin carboxyl carrier protein, biotin carboxylase and 2 subunits each of ACCase subunit alpha and ACCase plastid-coded subunit beta (accD).</text>
</comment>
<dbReference type="SUPFAM" id="SSF52096">
    <property type="entry name" value="ClpP/crotonase"/>
    <property type="match status" value="1"/>
</dbReference>